<dbReference type="GO" id="GO:0003847">
    <property type="term" value="F:1-alkyl-2-acetylglycerophosphocholine esterase activity"/>
    <property type="evidence" value="ECO:0007669"/>
    <property type="project" value="TreeGrafter"/>
</dbReference>
<evidence type="ECO:0000313" key="4">
    <source>
        <dbReference type="EMBL" id="VAW39537.1"/>
    </source>
</evidence>
<evidence type="ECO:0000256" key="1">
    <source>
        <dbReference type="ARBA" id="ARBA00022801"/>
    </source>
</evidence>
<gene>
    <name evidence="4" type="ORF">MNBD_GAMMA01-966</name>
</gene>
<keyword evidence="3" id="KW-0443">Lipid metabolism</keyword>
<keyword evidence="2" id="KW-0442">Lipid degradation</keyword>
<organism evidence="4">
    <name type="scientific">hydrothermal vent metagenome</name>
    <dbReference type="NCBI Taxonomy" id="652676"/>
    <lineage>
        <taxon>unclassified sequences</taxon>
        <taxon>metagenomes</taxon>
        <taxon>ecological metagenomes</taxon>
    </lineage>
</organism>
<proteinExistence type="predicted"/>
<keyword evidence="4" id="KW-0449">Lipoprotein</keyword>
<protein>
    <submittedName>
        <fullName evidence="4">Probable lipoprotein signal peptide</fullName>
    </submittedName>
</protein>
<dbReference type="PANTHER" id="PTHR10272:SF0">
    <property type="entry name" value="PLATELET-ACTIVATING FACTOR ACETYLHYDROLASE"/>
    <property type="match status" value="1"/>
</dbReference>
<dbReference type="GO" id="GO:0016042">
    <property type="term" value="P:lipid catabolic process"/>
    <property type="evidence" value="ECO:0007669"/>
    <property type="project" value="UniProtKB-KW"/>
</dbReference>
<dbReference type="InterPro" id="IPR029058">
    <property type="entry name" value="AB_hydrolase_fold"/>
</dbReference>
<accession>A0A3B0VMI7</accession>
<keyword evidence="1" id="KW-0378">Hydrolase</keyword>
<dbReference type="InterPro" id="IPR016986">
    <property type="entry name" value="UCP031982_abhydr"/>
</dbReference>
<dbReference type="AlphaFoldDB" id="A0A3B0VMI7"/>
<evidence type="ECO:0000256" key="3">
    <source>
        <dbReference type="ARBA" id="ARBA00023098"/>
    </source>
</evidence>
<dbReference type="EMBL" id="UOEW01000233">
    <property type="protein sequence ID" value="VAW39537.1"/>
    <property type="molecule type" value="Genomic_DNA"/>
</dbReference>
<sequence>MPFLSNNTVKIFALLLCAGVLVFWYLSNSSPNRKTPVGRSYKLFYDDNRVSWINNDKRPLATTIWYPAIVTAPEQPWKVGIFKAGWNAKDAKLSTQQAKYPLIILSHGTASAAMQLSWLAETLASNGYIVAAVNHHGNTAAENDLLPQGFMLWWERAMDVSVLIDKLLSDQQFGRHIDTTKIGAAGFSLGGYTAIAIAGGITNRTQWQKFCQLTATATICKPPPESDFSLATFAQLITDNQQVQDSINLSANSFVDNRVKAIYAIAPVHGPAFTQSSLTNIKIPTKIVVGTGDNQAQPQYNAKILADSIPNAQLQLLGNVSHYTFLANCTLKGKWFVAEICKDNSGIDRTKVHQQVSWDALEFFNKQLL</sequence>
<dbReference type="Gene3D" id="3.40.50.1820">
    <property type="entry name" value="alpha/beta hydrolase"/>
    <property type="match status" value="2"/>
</dbReference>
<dbReference type="PIRSF" id="PIRSF031982">
    <property type="entry name" value="UCP031982_abhydr"/>
    <property type="match status" value="1"/>
</dbReference>
<reference evidence="4" key="1">
    <citation type="submission" date="2018-06" db="EMBL/GenBank/DDBJ databases">
        <authorList>
            <person name="Zhirakovskaya E."/>
        </authorList>
    </citation>
    <scope>NUCLEOTIDE SEQUENCE</scope>
</reference>
<name>A0A3B0VMI7_9ZZZZ</name>
<dbReference type="PANTHER" id="PTHR10272">
    <property type="entry name" value="PLATELET-ACTIVATING FACTOR ACETYLHYDROLASE"/>
    <property type="match status" value="1"/>
</dbReference>
<dbReference type="Pfam" id="PF03403">
    <property type="entry name" value="PAF-AH_p_II"/>
    <property type="match status" value="1"/>
</dbReference>
<dbReference type="SUPFAM" id="SSF53474">
    <property type="entry name" value="alpha/beta-Hydrolases"/>
    <property type="match status" value="1"/>
</dbReference>
<evidence type="ECO:0000256" key="2">
    <source>
        <dbReference type="ARBA" id="ARBA00022963"/>
    </source>
</evidence>